<dbReference type="Proteomes" id="UP000799423">
    <property type="component" value="Unassembled WGS sequence"/>
</dbReference>
<accession>A0A6A7BG51</accession>
<dbReference type="AlphaFoldDB" id="A0A6A7BG51"/>
<proteinExistence type="predicted"/>
<name>A0A6A7BG51_9PLEO</name>
<keyword evidence="2" id="KW-1185">Reference proteome</keyword>
<dbReference type="EMBL" id="MU006295">
    <property type="protein sequence ID" value="KAF2853465.1"/>
    <property type="molecule type" value="Genomic_DNA"/>
</dbReference>
<protein>
    <submittedName>
        <fullName evidence="1">Uncharacterized protein</fullName>
    </submittedName>
</protein>
<reference evidence="1" key="1">
    <citation type="submission" date="2020-01" db="EMBL/GenBank/DDBJ databases">
        <authorList>
            <consortium name="DOE Joint Genome Institute"/>
            <person name="Haridas S."/>
            <person name="Albert R."/>
            <person name="Binder M."/>
            <person name="Bloem J."/>
            <person name="Labutti K."/>
            <person name="Salamov A."/>
            <person name="Andreopoulos B."/>
            <person name="Baker S.E."/>
            <person name="Barry K."/>
            <person name="Bills G."/>
            <person name="Bluhm B.H."/>
            <person name="Cannon C."/>
            <person name="Castanera R."/>
            <person name="Culley D.E."/>
            <person name="Daum C."/>
            <person name="Ezra D."/>
            <person name="Gonzalez J.B."/>
            <person name="Henrissat B."/>
            <person name="Kuo A."/>
            <person name="Liang C."/>
            <person name="Lipzen A."/>
            <person name="Lutzoni F."/>
            <person name="Magnuson J."/>
            <person name="Mondo S."/>
            <person name="Nolan M."/>
            <person name="Ohm R."/>
            <person name="Pangilinan J."/>
            <person name="Park H.-J."/>
            <person name="Ramirez L."/>
            <person name="Alfaro M."/>
            <person name="Sun H."/>
            <person name="Tritt A."/>
            <person name="Yoshinaga Y."/>
            <person name="Zwiers L.-H."/>
            <person name="Turgeon B.G."/>
            <person name="Goodwin S.B."/>
            <person name="Spatafora J.W."/>
            <person name="Crous P.W."/>
            <person name="Grigoriev I.V."/>
        </authorList>
    </citation>
    <scope>NUCLEOTIDE SEQUENCE</scope>
    <source>
        <strain evidence="1">IPT5</strain>
    </source>
</reference>
<evidence type="ECO:0000313" key="2">
    <source>
        <dbReference type="Proteomes" id="UP000799423"/>
    </source>
</evidence>
<evidence type="ECO:0000313" key="1">
    <source>
        <dbReference type="EMBL" id="KAF2853465.1"/>
    </source>
</evidence>
<gene>
    <name evidence="1" type="ORF">T440DRAFT_465859</name>
</gene>
<organism evidence="1 2">
    <name type="scientific">Plenodomus tracheiphilus IPT5</name>
    <dbReference type="NCBI Taxonomy" id="1408161"/>
    <lineage>
        <taxon>Eukaryota</taxon>
        <taxon>Fungi</taxon>
        <taxon>Dikarya</taxon>
        <taxon>Ascomycota</taxon>
        <taxon>Pezizomycotina</taxon>
        <taxon>Dothideomycetes</taxon>
        <taxon>Pleosporomycetidae</taxon>
        <taxon>Pleosporales</taxon>
        <taxon>Pleosporineae</taxon>
        <taxon>Leptosphaeriaceae</taxon>
        <taxon>Plenodomus</taxon>
    </lineage>
</organism>
<sequence>MSPCTDIWHPKIRVARVHSLEVPGCLSATGTQPRACLRYCMGCIQICLLSCTASS</sequence>